<keyword evidence="2" id="KW-0677">Repeat</keyword>
<feature type="domain" description="WDR19 first beta-propeller" evidence="4">
    <location>
        <begin position="121"/>
        <end position="334"/>
    </location>
</feature>
<dbReference type="InterPro" id="IPR036322">
    <property type="entry name" value="WD40_repeat_dom_sf"/>
</dbReference>
<protein>
    <submittedName>
        <fullName evidence="6">Uncharacterized protein</fullName>
    </submittedName>
</protein>
<dbReference type="Proteomes" id="UP000887577">
    <property type="component" value="Unplaced"/>
</dbReference>
<reference evidence="6" key="1">
    <citation type="submission" date="2022-11" db="UniProtKB">
        <authorList>
            <consortium name="WormBaseParasite"/>
        </authorList>
    </citation>
    <scope>IDENTIFICATION</scope>
</reference>
<keyword evidence="5" id="KW-1185">Reference proteome</keyword>
<evidence type="ECO:0000256" key="1">
    <source>
        <dbReference type="ARBA" id="ARBA00022574"/>
    </source>
</evidence>
<keyword evidence="1" id="KW-0853">WD repeat</keyword>
<dbReference type="GO" id="GO:0060271">
    <property type="term" value="P:cilium assembly"/>
    <property type="evidence" value="ECO:0007669"/>
    <property type="project" value="TreeGrafter"/>
</dbReference>
<proteinExistence type="predicted"/>
<dbReference type="PANTHER" id="PTHR14920:SF0">
    <property type="entry name" value="WD REPEAT DOMAIN 19"/>
    <property type="match status" value="1"/>
</dbReference>
<dbReference type="Pfam" id="PF15911">
    <property type="entry name" value="Beta-prop_WDR19_2nd"/>
    <property type="match status" value="1"/>
</dbReference>
<dbReference type="PANTHER" id="PTHR14920">
    <property type="entry name" value="OSMOTIC AVOIDANCE ABNORMAL PROTEIN 1/WD REPEAT MEMBRANE PROTEIN"/>
    <property type="match status" value="1"/>
</dbReference>
<name>A0A914YDJ8_9BILA</name>
<dbReference type="WBParaSite" id="PSU_v2.g16825.t1">
    <property type="protein sequence ID" value="PSU_v2.g16825.t1"/>
    <property type="gene ID" value="PSU_v2.g16825"/>
</dbReference>
<dbReference type="InterPro" id="IPR015943">
    <property type="entry name" value="WD40/YVTN_repeat-like_dom_sf"/>
</dbReference>
<feature type="domain" description="WDR19 first beta-propeller" evidence="4">
    <location>
        <begin position="42"/>
        <end position="119"/>
    </location>
</feature>
<dbReference type="InterPro" id="IPR039468">
    <property type="entry name" value="WDR19_WD40_rpt"/>
</dbReference>
<organism evidence="5 6">
    <name type="scientific">Panagrolaimus superbus</name>
    <dbReference type="NCBI Taxonomy" id="310955"/>
    <lineage>
        <taxon>Eukaryota</taxon>
        <taxon>Metazoa</taxon>
        <taxon>Ecdysozoa</taxon>
        <taxon>Nematoda</taxon>
        <taxon>Chromadorea</taxon>
        <taxon>Rhabditida</taxon>
        <taxon>Tylenchina</taxon>
        <taxon>Panagrolaimomorpha</taxon>
        <taxon>Panagrolaimoidea</taxon>
        <taxon>Panagrolaimidae</taxon>
        <taxon>Panagrolaimus</taxon>
    </lineage>
</organism>
<sequence>MYFPRNIRYINRRKNSLKSPLQLLYFVPRPEGVKDDQSIPILFDWRPQGNYLASSNGTISVRISDRYGEIFDDFNAPEKDKFLQWHKDGDYLAAVGSNSPQVTMYTVSIKEANEIDLGLATKKTPVMGKHQRAITSGAFNDKGLLALGSEDATITISNAQGDTVNSFGCNAEPEDVHYVKIFDEFDKNLDEYFITAVLSKRTLMVASALGSDPPVNLQFQDKYGNIKKCCWYEKGHVLMAFENGTIVCLRLDRTPDKSQEMFSVKDFESYLSDLSLCLEARMAICIGDNCIKVRHLDRLSELTSLVTVEDDQKGLDKVKANNNGSLLAVTGKSGTMMIFLTKIPIIGSAYRDKIVYLSSLNKVKIHFDGDRDPIEIDVRVEPSHLSVSDYHIAVVTNNRAWFYELHTKSALSAKHTDKAQVRAPVSAVA</sequence>
<dbReference type="InterPro" id="IPR057855">
    <property type="entry name" value="Beta-prop_WDR19_1st"/>
</dbReference>
<dbReference type="Pfam" id="PF23389">
    <property type="entry name" value="Beta-prop_WDR19_1st"/>
    <property type="match status" value="2"/>
</dbReference>
<dbReference type="GO" id="GO:0005929">
    <property type="term" value="C:cilium"/>
    <property type="evidence" value="ECO:0007669"/>
    <property type="project" value="TreeGrafter"/>
</dbReference>
<accession>A0A914YDJ8</accession>
<dbReference type="Gene3D" id="2.130.10.10">
    <property type="entry name" value="YVTN repeat-like/Quinoprotein amine dehydrogenase"/>
    <property type="match status" value="1"/>
</dbReference>
<evidence type="ECO:0000259" key="4">
    <source>
        <dbReference type="Pfam" id="PF23389"/>
    </source>
</evidence>
<dbReference type="AlphaFoldDB" id="A0A914YDJ8"/>
<dbReference type="InterPro" id="IPR040379">
    <property type="entry name" value="WDR19/dyf-2"/>
</dbReference>
<evidence type="ECO:0000313" key="5">
    <source>
        <dbReference type="Proteomes" id="UP000887577"/>
    </source>
</evidence>
<feature type="domain" description="WDR19 WD40 repeat" evidence="3">
    <location>
        <begin position="354"/>
        <end position="414"/>
    </location>
</feature>
<dbReference type="SUPFAM" id="SSF50978">
    <property type="entry name" value="WD40 repeat-like"/>
    <property type="match status" value="1"/>
</dbReference>
<dbReference type="GO" id="GO:0030991">
    <property type="term" value="C:intraciliary transport particle A"/>
    <property type="evidence" value="ECO:0007669"/>
    <property type="project" value="TreeGrafter"/>
</dbReference>
<evidence type="ECO:0000259" key="3">
    <source>
        <dbReference type="Pfam" id="PF15911"/>
    </source>
</evidence>
<evidence type="ECO:0000313" key="6">
    <source>
        <dbReference type="WBParaSite" id="PSU_v2.g16825.t1"/>
    </source>
</evidence>
<dbReference type="GO" id="GO:0035721">
    <property type="term" value="P:intraciliary retrograde transport"/>
    <property type="evidence" value="ECO:0007669"/>
    <property type="project" value="InterPro"/>
</dbReference>
<evidence type="ECO:0000256" key="2">
    <source>
        <dbReference type="ARBA" id="ARBA00022737"/>
    </source>
</evidence>